<feature type="domain" description="Acyl-CoA dehydrogenase/oxidase N-terminal" evidence="8">
    <location>
        <begin position="388"/>
        <end position="495"/>
    </location>
</feature>
<dbReference type="SUPFAM" id="SSF56645">
    <property type="entry name" value="Acyl-CoA dehydrogenase NM domain-like"/>
    <property type="match status" value="2"/>
</dbReference>
<evidence type="ECO:0000256" key="3">
    <source>
        <dbReference type="ARBA" id="ARBA00022630"/>
    </source>
</evidence>
<keyword evidence="3" id="KW-0285">Flavoprotein</keyword>
<dbReference type="Proteomes" id="UP000500755">
    <property type="component" value="Chromosome"/>
</dbReference>
<proteinExistence type="inferred from homology"/>
<evidence type="ECO:0000313" key="9">
    <source>
        <dbReference type="EMBL" id="QKD44663.1"/>
    </source>
</evidence>
<dbReference type="InterPro" id="IPR046373">
    <property type="entry name" value="Acyl-CoA_Oxase/DH_mid-dom_sf"/>
</dbReference>
<dbReference type="Pfam" id="PF02770">
    <property type="entry name" value="Acyl-CoA_dh_M"/>
    <property type="match status" value="2"/>
</dbReference>
<evidence type="ECO:0000313" key="10">
    <source>
        <dbReference type="Proteomes" id="UP000500755"/>
    </source>
</evidence>
<evidence type="ECO:0000256" key="1">
    <source>
        <dbReference type="ARBA" id="ARBA00001974"/>
    </source>
</evidence>
<reference evidence="9 10" key="1">
    <citation type="submission" date="2020-05" db="EMBL/GenBank/DDBJ databases">
        <title>Complete genome sequence of Alicycliphilus denitrificans DP3.</title>
        <authorList>
            <person name="Chen X."/>
        </authorList>
    </citation>
    <scope>NUCLEOTIDE SEQUENCE [LARGE SCALE GENOMIC DNA]</scope>
    <source>
        <strain evidence="9 10">DP3</strain>
    </source>
</reference>
<dbReference type="InterPro" id="IPR009075">
    <property type="entry name" value="AcylCo_DH/oxidase_C"/>
</dbReference>
<dbReference type="FunFam" id="2.40.110.10:FF:000011">
    <property type="entry name" value="Acyl-CoA dehydrogenase FadE34"/>
    <property type="match status" value="1"/>
</dbReference>
<accession>A0A858ZV86</accession>
<evidence type="ECO:0000256" key="5">
    <source>
        <dbReference type="ARBA" id="ARBA00023002"/>
    </source>
</evidence>
<evidence type="ECO:0000259" key="7">
    <source>
        <dbReference type="Pfam" id="PF02770"/>
    </source>
</evidence>
<dbReference type="GO" id="GO:0005886">
    <property type="term" value="C:plasma membrane"/>
    <property type="evidence" value="ECO:0007669"/>
    <property type="project" value="TreeGrafter"/>
</dbReference>
<evidence type="ECO:0000259" key="6">
    <source>
        <dbReference type="Pfam" id="PF00441"/>
    </source>
</evidence>
<evidence type="ECO:0000259" key="8">
    <source>
        <dbReference type="Pfam" id="PF02771"/>
    </source>
</evidence>
<organism evidence="9 10">
    <name type="scientific">Alicycliphilus denitrificans</name>
    <dbReference type="NCBI Taxonomy" id="179636"/>
    <lineage>
        <taxon>Bacteria</taxon>
        <taxon>Pseudomonadati</taxon>
        <taxon>Pseudomonadota</taxon>
        <taxon>Betaproteobacteria</taxon>
        <taxon>Burkholderiales</taxon>
        <taxon>Comamonadaceae</taxon>
        <taxon>Alicycliphilus</taxon>
    </lineage>
</organism>
<dbReference type="AlphaFoldDB" id="A0A858ZV86"/>
<dbReference type="InterPro" id="IPR006091">
    <property type="entry name" value="Acyl-CoA_Oxase/DH_mid-dom"/>
</dbReference>
<feature type="domain" description="Acyl-CoA dehydrogenase/oxidase N-terminal" evidence="8">
    <location>
        <begin position="12"/>
        <end position="124"/>
    </location>
</feature>
<dbReference type="InterPro" id="IPR052161">
    <property type="entry name" value="Mycobact_Acyl-CoA_DH"/>
</dbReference>
<keyword evidence="5" id="KW-0560">Oxidoreductase</keyword>
<dbReference type="GO" id="GO:0016627">
    <property type="term" value="F:oxidoreductase activity, acting on the CH-CH group of donors"/>
    <property type="evidence" value="ECO:0007669"/>
    <property type="project" value="InterPro"/>
</dbReference>
<dbReference type="CDD" id="cd00567">
    <property type="entry name" value="ACAD"/>
    <property type="match status" value="1"/>
</dbReference>
<dbReference type="RefSeq" id="WP_168727955.1">
    <property type="nucleotide sequence ID" value="NZ_CP051298.1"/>
</dbReference>
<sequence>MIDLSSRIDALSDDERMVRDAAAAYSSRDPEYRRVRGLRGQLPSYDAAAWRELAEMGWTGCRLPESVGGLQLGFAQLALLLEQHGRALAPEPLTAAALLGGGALLGGDNEPLKQEWLPRLAAGDWTPTLAWQEAAGSQSVQPTATRATQRDGHHVLDGRKCFVPIGETADAFIVSAAAADGCALYLVDRDAPGLAIRSQTRVDGGTWSELTLTAVPARAVVASAAVALPALERVLDEGRLAVSAELLGVMGRALEITVDYIKVREQFGKPIGSFQALQHRAVDMFVLVELSRAVVRQSAQRFDAGENANERALAASQAKARCSDAALKVAKGCVQLQGGIGYTDECNIGLFLKRAMVLAAWLGDASTHRRRYGERAGDPSEEAEASDPLRRDVRSFLAANFPPEWSFPATRMSIKETVSWQRKLAEKGWAAPGWPTEHGGTGLSAYDQLAMAEEFDRHGVSIAPNMGITMLGPLLIRYGSEEQKRNYLPRILSGELRWCQGYSEPGAGSDLAGLRTKAVLDGDEFVVNGHKIWTSFAHEADMIFMLVRTDPEAKKQEGISFLLADMKSPGITVRRIRNLGGSSEFCEVFFDNVRVPKQNLVGGLNRGWTMAKSLLGSERILIGNPRLAKAPLQLLHRLMKARGLLQQPAARARFDELRLDVEDLGASYVRMAEVLRRGDELGAEVSMLKIWITEAMQRVTDLLLEAGAEDATLDASTTLPDGTQMHIANQYFASRPATIYGGSSEIQRNILAKAMLELPG</sequence>
<dbReference type="GO" id="GO:0050660">
    <property type="term" value="F:flavin adenine dinucleotide binding"/>
    <property type="evidence" value="ECO:0007669"/>
    <property type="project" value="InterPro"/>
</dbReference>
<feature type="domain" description="Acyl-CoA oxidase/dehydrogenase middle" evidence="7">
    <location>
        <begin position="134"/>
        <end position="212"/>
    </location>
</feature>
<name>A0A858ZV86_9BURK</name>
<dbReference type="Gene3D" id="1.20.140.10">
    <property type="entry name" value="Butyryl-CoA Dehydrogenase, subunit A, domain 3"/>
    <property type="match status" value="2"/>
</dbReference>
<protein>
    <submittedName>
        <fullName evidence="9">Acyl-CoA dehydrogenase</fullName>
    </submittedName>
</protein>
<evidence type="ECO:0000256" key="4">
    <source>
        <dbReference type="ARBA" id="ARBA00022827"/>
    </source>
</evidence>
<comment type="similarity">
    <text evidence="2">Belongs to the acyl-CoA dehydrogenase family.</text>
</comment>
<keyword evidence="4" id="KW-0274">FAD</keyword>
<feature type="domain" description="Acyl-CoA oxidase/dehydrogenase middle" evidence="7">
    <location>
        <begin position="499"/>
        <end position="593"/>
    </location>
</feature>
<gene>
    <name evidence="9" type="ORF">HF896_13995</name>
</gene>
<dbReference type="InterPro" id="IPR037069">
    <property type="entry name" value="AcylCoA_DH/ox_N_sf"/>
</dbReference>
<dbReference type="InterPro" id="IPR036250">
    <property type="entry name" value="AcylCo_DH-like_C"/>
</dbReference>
<dbReference type="InterPro" id="IPR009100">
    <property type="entry name" value="AcylCoA_DH/oxidase_NM_dom_sf"/>
</dbReference>
<dbReference type="Pfam" id="PF02771">
    <property type="entry name" value="Acyl-CoA_dh_N"/>
    <property type="match status" value="2"/>
</dbReference>
<feature type="domain" description="Acyl-CoA dehydrogenase/oxidase C-terminal" evidence="6">
    <location>
        <begin position="232"/>
        <end position="375"/>
    </location>
</feature>
<dbReference type="EMBL" id="CP051298">
    <property type="protein sequence ID" value="QKD44663.1"/>
    <property type="molecule type" value="Genomic_DNA"/>
</dbReference>
<comment type="cofactor">
    <cofactor evidence="1">
        <name>FAD</name>
        <dbReference type="ChEBI" id="CHEBI:57692"/>
    </cofactor>
</comment>
<dbReference type="SUPFAM" id="SSF47203">
    <property type="entry name" value="Acyl-CoA dehydrogenase C-terminal domain-like"/>
    <property type="match status" value="2"/>
</dbReference>
<dbReference type="PANTHER" id="PTHR43292">
    <property type="entry name" value="ACYL-COA DEHYDROGENASE"/>
    <property type="match status" value="1"/>
</dbReference>
<dbReference type="InterPro" id="IPR013786">
    <property type="entry name" value="AcylCoA_DH/ox_N"/>
</dbReference>
<dbReference type="Gene3D" id="2.40.110.10">
    <property type="entry name" value="Butyryl-CoA Dehydrogenase, subunit A, domain 2"/>
    <property type="match status" value="2"/>
</dbReference>
<dbReference type="Gene3D" id="1.10.540.10">
    <property type="entry name" value="Acyl-CoA dehydrogenase/oxidase, N-terminal domain"/>
    <property type="match status" value="2"/>
</dbReference>
<dbReference type="PANTHER" id="PTHR43292:SF3">
    <property type="entry name" value="ACYL-COA DEHYDROGENASE FADE29"/>
    <property type="match status" value="1"/>
</dbReference>
<dbReference type="Pfam" id="PF00441">
    <property type="entry name" value="Acyl-CoA_dh_1"/>
    <property type="match status" value="2"/>
</dbReference>
<feature type="domain" description="Acyl-CoA dehydrogenase/oxidase C-terminal" evidence="6">
    <location>
        <begin position="605"/>
        <end position="756"/>
    </location>
</feature>
<evidence type="ECO:0000256" key="2">
    <source>
        <dbReference type="ARBA" id="ARBA00009347"/>
    </source>
</evidence>